<evidence type="ECO:0000313" key="7">
    <source>
        <dbReference type="EMBL" id="OGL53469.1"/>
    </source>
</evidence>
<evidence type="ECO:0000256" key="6">
    <source>
        <dbReference type="SAM" id="Phobius"/>
    </source>
</evidence>
<dbReference type="Proteomes" id="UP000178082">
    <property type="component" value="Unassembled WGS sequence"/>
</dbReference>
<dbReference type="PANTHER" id="PTHR33529:SF8">
    <property type="entry name" value="PERMEASE, YJGP_YJGQ FAMILY"/>
    <property type="match status" value="1"/>
</dbReference>
<dbReference type="AlphaFoldDB" id="A0A1F7SI81"/>
<dbReference type="NCBIfam" id="TIGR04408">
    <property type="entry name" value="LptG_lptG"/>
    <property type="match status" value="1"/>
</dbReference>
<dbReference type="STRING" id="1817883.A3G31_08205"/>
<dbReference type="GO" id="GO:0043190">
    <property type="term" value="C:ATP-binding cassette (ABC) transporter complex"/>
    <property type="evidence" value="ECO:0007669"/>
    <property type="project" value="InterPro"/>
</dbReference>
<gene>
    <name evidence="7" type="ORF">A3G31_08205</name>
</gene>
<feature type="transmembrane region" description="Helical" evidence="6">
    <location>
        <begin position="96"/>
        <end position="117"/>
    </location>
</feature>
<evidence type="ECO:0000256" key="2">
    <source>
        <dbReference type="ARBA" id="ARBA00022475"/>
    </source>
</evidence>
<dbReference type="InterPro" id="IPR005495">
    <property type="entry name" value="LptG/LptF_permease"/>
</dbReference>
<feature type="transmembrane region" description="Helical" evidence="6">
    <location>
        <begin position="311"/>
        <end position="332"/>
    </location>
</feature>
<comment type="subcellular location">
    <subcellularLocation>
        <location evidence="1">Cell membrane</location>
        <topology evidence="1">Multi-pass membrane protein</topology>
    </subcellularLocation>
</comment>
<keyword evidence="2" id="KW-1003">Cell membrane</keyword>
<evidence type="ECO:0000256" key="5">
    <source>
        <dbReference type="ARBA" id="ARBA00023136"/>
    </source>
</evidence>
<organism evidence="7 8">
    <name type="scientific">Candidatus Schekmanbacteria bacterium RIFCSPLOWO2_12_FULL_38_15</name>
    <dbReference type="NCBI Taxonomy" id="1817883"/>
    <lineage>
        <taxon>Bacteria</taxon>
        <taxon>Candidatus Schekmaniibacteriota</taxon>
    </lineage>
</organism>
<evidence type="ECO:0000256" key="4">
    <source>
        <dbReference type="ARBA" id="ARBA00022989"/>
    </source>
</evidence>
<dbReference type="EMBL" id="MGDI01000025">
    <property type="protein sequence ID" value="OGL53469.1"/>
    <property type="molecule type" value="Genomic_DNA"/>
</dbReference>
<dbReference type="GO" id="GO:0015920">
    <property type="term" value="P:lipopolysaccharide transport"/>
    <property type="evidence" value="ECO:0007669"/>
    <property type="project" value="TreeGrafter"/>
</dbReference>
<sequence length="365" mass="42364">MKILDRYVIKEFLRTFGIILLVFLSVFLIADLFERIDDIIENHSSIILLLRYYAFKLPFMIFSVFPFAILFATLLTIRNFIVQNELIAVTSNAISLYRVFIPLVLLGVLLTFLTFGINELILPTTNQKFYDLGYEIKGKINPFYNPSKDSVQEIWYRGSKNQFFNMDLLIKSSKEIYKVTIYHLDNKFKLKERLDAQKVLYRNGKWIFINGVHRIFNGNDWTIKERFEQKEIPINESFEDFQRIAKKSEAMSFFELSAYLKRLRLSGLAHNQYRTYIVDLYSKISMPATCLVMMLIGISFAVKSGRIKGNVIGFVLGIILGFSYWIIFHFGISLGHGGKLPPMIASFAPAVIFGVTGIYLFFHLE</sequence>
<reference evidence="7 8" key="1">
    <citation type="journal article" date="2016" name="Nat. Commun.">
        <title>Thousands of microbial genomes shed light on interconnected biogeochemical processes in an aquifer system.</title>
        <authorList>
            <person name="Anantharaman K."/>
            <person name="Brown C.T."/>
            <person name="Hug L.A."/>
            <person name="Sharon I."/>
            <person name="Castelle C.J."/>
            <person name="Probst A.J."/>
            <person name="Thomas B.C."/>
            <person name="Singh A."/>
            <person name="Wilkins M.J."/>
            <person name="Karaoz U."/>
            <person name="Brodie E.L."/>
            <person name="Williams K.H."/>
            <person name="Hubbard S.S."/>
            <person name="Banfield J.F."/>
        </authorList>
    </citation>
    <scope>NUCLEOTIDE SEQUENCE [LARGE SCALE GENOMIC DNA]</scope>
</reference>
<keyword evidence="4 6" id="KW-1133">Transmembrane helix</keyword>
<proteinExistence type="predicted"/>
<dbReference type="InterPro" id="IPR030923">
    <property type="entry name" value="LptG"/>
</dbReference>
<accession>A0A1F7SI81</accession>
<name>A0A1F7SI81_9BACT</name>
<evidence type="ECO:0000313" key="8">
    <source>
        <dbReference type="Proteomes" id="UP000178082"/>
    </source>
</evidence>
<keyword evidence="5 6" id="KW-0472">Membrane</keyword>
<dbReference type="PANTHER" id="PTHR33529">
    <property type="entry name" value="SLR0882 PROTEIN-RELATED"/>
    <property type="match status" value="1"/>
</dbReference>
<dbReference type="Pfam" id="PF03739">
    <property type="entry name" value="LptF_LptG"/>
    <property type="match status" value="1"/>
</dbReference>
<protein>
    <submittedName>
        <fullName evidence="7">LPS export ABC transporter permease LptG</fullName>
    </submittedName>
</protein>
<feature type="transmembrane region" description="Helical" evidence="6">
    <location>
        <begin position="284"/>
        <end position="302"/>
    </location>
</feature>
<evidence type="ECO:0000256" key="3">
    <source>
        <dbReference type="ARBA" id="ARBA00022692"/>
    </source>
</evidence>
<comment type="caution">
    <text evidence="7">The sequence shown here is derived from an EMBL/GenBank/DDBJ whole genome shotgun (WGS) entry which is preliminary data.</text>
</comment>
<feature type="transmembrane region" description="Helical" evidence="6">
    <location>
        <begin position="53"/>
        <end position="75"/>
    </location>
</feature>
<evidence type="ECO:0000256" key="1">
    <source>
        <dbReference type="ARBA" id="ARBA00004651"/>
    </source>
</evidence>
<keyword evidence="3 6" id="KW-0812">Transmembrane</keyword>
<dbReference type="GO" id="GO:0055085">
    <property type="term" value="P:transmembrane transport"/>
    <property type="evidence" value="ECO:0007669"/>
    <property type="project" value="InterPro"/>
</dbReference>
<feature type="transmembrane region" description="Helical" evidence="6">
    <location>
        <begin position="344"/>
        <end position="362"/>
    </location>
</feature>
<feature type="transmembrane region" description="Helical" evidence="6">
    <location>
        <begin position="12"/>
        <end position="33"/>
    </location>
</feature>